<accession>A0AAP0GHV4</accession>
<evidence type="ECO:0000259" key="7">
    <source>
        <dbReference type="Pfam" id="PF23182"/>
    </source>
</evidence>
<dbReference type="InterPro" id="IPR056276">
    <property type="entry name" value="AtC3H46-like_PABC-like"/>
</dbReference>
<dbReference type="InterPro" id="IPR034365">
    <property type="entry name" value="AtC3H46-like_RRM"/>
</dbReference>
<dbReference type="GO" id="GO:0003677">
    <property type="term" value="F:DNA binding"/>
    <property type="evidence" value="ECO:0007669"/>
    <property type="project" value="UniProtKB-KW"/>
</dbReference>
<dbReference type="CDD" id="cd12458">
    <property type="entry name" value="RRM_AtC3H46_like"/>
    <property type="match status" value="1"/>
</dbReference>
<evidence type="ECO:0000256" key="6">
    <source>
        <dbReference type="SAM" id="Phobius"/>
    </source>
</evidence>
<evidence type="ECO:0000256" key="4">
    <source>
        <dbReference type="ARBA" id="ARBA00022884"/>
    </source>
</evidence>
<keyword evidence="1" id="KW-0479">Metal-binding</keyword>
<protein>
    <recommendedName>
        <fullName evidence="7">AtC3H46-like PABC-like domain-containing protein</fullName>
    </recommendedName>
</protein>
<keyword evidence="6" id="KW-1133">Transmembrane helix</keyword>
<dbReference type="EMBL" id="JBCNJP010004795">
    <property type="protein sequence ID" value="KAK9049801.1"/>
    <property type="molecule type" value="Genomic_DNA"/>
</dbReference>
<gene>
    <name evidence="8" type="ORF">SSX86_031230</name>
</gene>
<dbReference type="GO" id="GO:0008270">
    <property type="term" value="F:zinc ion binding"/>
    <property type="evidence" value="ECO:0007669"/>
    <property type="project" value="UniProtKB-KW"/>
</dbReference>
<keyword evidence="2" id="KW-0863">Zinc-finger</keyword>
<evidence type="ECO:0000313" key="8">
    <source>
        <dbReference type="EMBL" id="KAK9049801.1"/>
    </source>
</evidence>
<keyword evidence="6" id="KW-0472">Membrane</keyword>
<evidence type="ECO:0000256" key="2">
    <source>
        <dbReference type="ARBA" id="ARBA00022771"/>
    </source>
</evidence>
<dbReference type="Gene3D" id="3.30.70.330">
    <property type="match status" value="1"/>
</dbReference>
<dbReference type="Pfam" id="PF23182">
    <property type="entry name" value="PABC_AtC3H46"/>
    <property type="match status" value="1"/>
</dbReference>
<organism evidence="8 9">
    <name type="scientific">Deinandra increscens subsp. villosa</name>
    <dbReference type="NCBI Taxonomy" id="3103831"/>
    <lineage>
        <taxon>Eukaryota</taxon>
        <taxon>Viridiplantae</taxon>
        <taxon>Streptophyta</taxon>
        <taxon>Embryophyta</taxon>
        <taxon>Tracheophyta</taxon>
        <taxon>Spermatophyta</taxon>
        <taxon>Magnoliopsida</taxon>
        <taxon>eudicotyledons</taxon>
        <taxon>Gunneridae</taxon>
        <taxon>Pentapetalae</taxon>
        <taxon>asterids</taxon>
        <taxon>campanulids</taxon>
        <taxon>Asterales</taxon>
        <taxon>Asteraceae</taxon>
        <taxon>Asteroideae</taxon>
        <taxon>Heliantheae alliance</taxon>
        <taxon>Madieae</taxon>
        <taxon>Madiinae</taxon>
        <taxon>Deinandra</taxon>
    </lineage>
</organism>
<keyword evidence="3" id="KW-0862">Zinc</keyword>
<dbReference type="GO" id="GO:0003723">
    <property type="term" value="F:RNA binding"/>
    <property type="evidence" value="ECO:0007669"/>
    <property type="project" value="UniProtKB-KW"/>
</dbReference>
<keyword evidence="9" id="KW-1185">Reference proteome</keyword>
<dbReference type="Proteomes" id="UP001408789">
    <property type="component" value="Unassembled WGS sequence"/>
</dbReference>
<keyword evidence="4" id="KW-0694">RNA-binding</keyword>
<feature type="domain" description="AtC3H46-like PABC-like" evidence="7">
    <location>
        <begin position="1"/>
        <end position="66"/>
    </location>
</feature>
<sequence length="468" mass="53190">MDTIEASKMVMSRIQSMDPKNASKIMGYLLLQNQTENEMIRLAFAPENLLALVIKQAKSFLDISSNTWSSSPRTVMQSNSYNHPHSSTGFWQNGDEMCTVGSSSPTSIDGFEDFLRIKAIQQQRAVAMAAGGPHLFSFNRCIHSPNRSPSAAAAASWMMGERHDRHDLVAMGLRNSSSNSRQIYLTFPADSSFKEEDVSNYFRYIICLCLCPILFVIDGLKVVFFLFSSIFGPVQDVRIPHQQKRMFGFVSFVFVETVKSILAKGNPHFICDSRVLVKPYKDKEKVPIKKHWHQIVRGDFSALEHAEPFDHIPFGARMFNHDMMLRRNLKDRDEYQQTFDYQERKLMNMQLTTDHQLQHNLSNSQTNKSLVHVNSLNVYGEEINCSDTQEPLTDSKATREVNDDDKELISGKEDNSDLDGTYNHERFGFNKYNFEHILPDNLFASPTKAGDSGSISQTSLNMASLKSC</sequence>
<comment type="caution">
    <text evidence="8">The sequence shown here is derived from an EMBL/GenBank/DDBJ whole genome shotgun (WGS) entry which is preliminary data.</text>
</comment>
<dbReference type="InterPro" id="IPR035979">
    <property type="entry name" value="RBD_domain_sf"/>
</dbReference>
<dbReference type="AlphaFoldDB" id="A0AAP0GHV4"/>
<dbReference type="InterPro" id="IPR012677">
    <property type="entry name" value="Nucleotide-bd_a/b_plait_sf"/>
</dbReference>
<dbReference type="PANTHER" id="PTHR24009">
    <property type="entry name" value="RNA-BINDING (RRM/RBD/RNP MOTIFS)"/>
    <property type="match status" value="1"/>
</dbReference>
<keyword evidence="5" id="KW-0238">DNA-binding</keyword>
<evidence type="ECO:0000313" key="9">
    <source>
        <dbReference type="Proteomes" id="UP001408789"/>
    </source>
</evidence>
<evidence type="ECO:0000256" key="3">
    <source>
        <dbReference type="ARBA" id="ARBA00022833"/>
    </source>
</evidence>
<name>A0AAP0GHV4_9ASTR</name>
<dbReference type="PANTHER" id="PTHR24009:SF11">
    <property type="entry name" value="ZINC FINGER CCCH DOMAIN-CONTAINING PROTEIN 53-LIKE"/>
    <property type="match status" value="1"/>
</dbReference>
<evidence type="ECO:0000256" key="5">
    <source>
        <dbReference type="ARBA" id="ARBA00023125"/>
    </source>
</evidence>
<dbReference type="FunFam" id="3.30.70.330:FF:000678">
    <property type="entry name" value="zinc finger CCCH domain-containing protein 53-like isoform X2"/>
    <property type="match status" value="1"/>
</dbReference>
<proteinExistence type="predicted"/>
<evidence type="ECO:0000256" key="1">
    <source>
        <dbReference type="ARBA" id="ARBA00022723"/>
    </source>
</evidence>
<feature type="transmembrane region" description="Helical" evidence="6">
    <location>
        <begin position="201"/>
        <end position="234"/>
    </location>
</feature>
<keyword evidence="6" id="KW-0812">Transmembrane</keyword>
<reference evidence="8 9" key="1">
    <citation type="submission" date="2024-04" db="EMBL/GenBank/DDBJ databases">
        <title>The reference genome of an endangered Asteraceae, Deinandra increscens subsp. villosa, native to the Central Coast of California.</title>
        <authorList>
            <person name="Guilliams M."/>
            <person name="Hasenstab-Lehman K."/>
            <person name="Meyer R."/>
            <person name="Mcevoy S."/>
        </authorList>
    </citation>
    <scope>NUCLEOTIDE SEQUENCE [LARGE SCALE GENOMIC DNA]</scope>
    <source>
        <tissue evidence="8">Leaf</tissue>
    </source>
</reference>
<dbReference type="SUPFAM" id="SSF54928">
    <property type="entry name" value="RNA-binding domain, RBD"/>
    <property type="match status" value="1"/>
</dbReference>